<evidence type="ECO:0000256" key="4">
    <source>
        <dbReference type="ARBA" id="ARBA00023002"/>
    </source>
</evidence>
<dbReference type="AlphaFoldDB" id="A0A6J7TBR1"/>
<organism evidence="6">
    <name type="scientific">freshwater metagenome</name>
    <dbReference type="NCBI Taxonomy" id="449393"/>
    <lineage>
        <taxon>unclassified sequences</taxon>
        <taxon>metagenomes</taxon>
        <taxon>ecological metagenomes</taxon>
    </lineage>
</organism>
<accession>A0A6J7TBR1</accession>
<dbReference type="Gene3D" id="3.50.50.60">
    <property type="entry name" value="FAD/NAD(P)-binding domain"/>
    <property type="match status" value="1"/>
</dbReference>
<evidence type="ECO:0000256" key="2">
    <source>
        <dbReference type="ARBA" id="ARBA00022630"/>
    </source>
</evidence>
<comment type="similarity">
    <text evidence="1">Belongs to the GMC oxidoreductase family.</text>
</comment>
<dbReference type="Pfam" id="PF05199">
    <property type="entry name" value="GMC_oxred_C"/>
    <property type="match status" value="1"/>
</dbReference>
<dbReference type="PANTHER" id="PTHR46056:SF12">
    <property type="entry name" value="LONG-CHAIN-ALCOHOL OXIDASE"/>
    <property type="match status" value="1"/>
</dbReference>
<protein>
    <submittedName>
        <fullName evidence="6">Unannotated protein</fullName>
    </submittedName>
</protein>
<sequence>MSYELEENSKKMIKHGVKSATALLVKAGARETHAKPFAPSAGFHLMGTARMGSNPKDSFVNQACRSHDVPNLLVIDGSVFASAGAVNPTPTLQAVALRAADLLREDALV</sequence>
<gene>
    <name evidence="6" type="ORF">UFOPK4295_00952</name>
</gene>
<keyword evidence="2" id="KW-0285">Flavoprotein</keyword>
<keyword evidence="4" id="KW-0560">Oxidoreductase</keyword>
<dbReference type="SUPFAM" id="SSF51905">
    <property type="entry name" value="FAD/NAD(P)-binding domain"/>
    <property type="match status" value="1"/>
</dbReference>
<reference evidence="6" key="1">
    <citation type="submission" date="2020-05" db="EMBL/GenBank/DDBJ databases">
        <authorList>
            <person name="Chiriac C."/>
            <person name="Salcher M."/>
            <person name="Ghai R."/>
            <person name="Kavagutti S V."/>
        </authorList>
    </citation>
    <scope>NUCLEOTIDE SEQUENCE</scope>
</reference>
<feature type="domain" description="Glucose-methanol-choline oxidoreductase C-terminal" evidence="5">
    <location>
        <begin position="4"/>
        <end position="96"/>
    </location>
</feature>
<evidence type="ECO:0000256" key="1">
    <source>
        <dbReference type="ARBA" id="ARBA00010790"/>
    </source>
</evidence>
<evidence type="ECO:0000256" key="3">
    <source>
        <dbReference type="ARBA" id="ARBA00022827"/>
    </source>
</evidence>
<dbReference type="InterPro" id="IPR036188">
    <property type="entry name" value="FAD/NAD-bd_sf"/>
</dbReference>
<dbReference type="GO" id="GO:0016614">
    <property type="term" value="F:oxidoreductase activity, acting on CH-OH group of donors"/>
    <property type="evidence" value="ECO:0007669"/>
    <property type="project" value="InterPro"/>
</dbReference>
<evidence type="ECO:0000259" key="5">
    <source>
        <dbReference type="Pfam" id="PF05199"/>
    </source>
</evidence>
<evidence type="ECO:0000313" key="6">
    <source>
        <dbReference type="EMBL" id="CAB5050733.1"/>
    </source>
</evidence>
<dbReference type="EMBL" id="CAFBQF010000046">
    <property type="protein sequence ID" value="CAB5050733.1"/>
    <property type="molecule type" value="Genomic_DNA"/>
</dbReference>
<proteinExistence type="inferred from homology"/>
<name>A0A6J7TBR1_9ZZZZ</name>
<keyword evidence="3" id="KW-0274">FAD</keyword>
<dbReference type="PANTHER" id="PTHR46056">
    <property type="entry name" value="LONG-CHAIN-ALCOHOL OXIDASE"/>
    <property type="match status" value="1"/>
</dbReference>
<dbReference type="InterPro" id="IPR007867">
    <property type="entry name" value="GMC_OxRtase_C"/>
</dbReference>